<sequence length="227" mass="26022">MNEALKEIPQRILNLAVGALAQANTHAVYFDPGNEHWEHICVLNTAHAGELFLKAIIAREHPLLIFKDVFGLDDNSGSLLDIETLVRRGRTHDFERLPQILWATTGTRLPNPKCFEQLRQARNSIQHFCAPEQRDFRRLSLEFIYTIIDPLIADAFDLCAIEYHEDHSVSYDYVVGALLRSELKFTVPGDFTVTEIDMSKELEGASSVYRNWVRQQMKRVGRIDLIS</sequence>
<dbReference type="EMBL" id="JTDI01000008">
    <property type="protein sequence ID" value="KHK89199.1"/>
    <property type="molecule type" value="Genomic_DNA"/>
</dbReference>
<dbReference type="RefSeq" id="WP_039289895.1">
    <property type="nucleotide sequence ID" value="NZ_JTDI01000008.1"/>
</dbReference>
<keyword evidence="2" id="KW-1185">Reference proteome</keyword>
<dbReference type="AlphaFoldDB" id="A0A0B1ZDT2"/>
<organism evidence="1 2">
    <name type="scientific">Novosphingobium malaysiense</name>
    <dbReference type="NCBI Taxonomy" id="1348853"/>
    <lineage>
        <taxon>Bacteria</taxon>
        <taxon>Pseudomonadati</taxon>
        <taxon>Pseudomonadota</taxon>
        <taxon>Alphaproteobacteria</taxon>
        <taxon>Sphingomonadales</taxon>
        <taxon>Sphingomonadaceae</taxon>
        <taxon>Novosphingobium</taxon>
    </lineage>
</organism>
<comment type="caution">
    <text evidence="1">The sequence shown here is derived from an EMBL/GenBank/DDBJ whole genome shotgun (WGS) entry which is preliminary data.</text>
</comment>
<evidence type="ECO:0000313" key="1">
    <source>
        <dbReference type="EMBL" id="KHK89199.1"/>
    </source>
</evidence>
<reference evidence="1 2" key="1">
    <citation type="submission" date="2014-10" db="EMBL/GenBank/DDBJ databases">
        <title>Genome sequence of Novosphingobium malaysiense MUSC 273(T).</title>
        <authorList>
            <person name="Lee L.-H."/>
        </authorList>
    </citation>
    <scope>NUCLEOTIDE SEQUENCE [LARGE SCALE GENOMIC DNA]</scope>
    <source>
        <strain evidence="1 2">MUSC 273</strain>
    </source>
</reference>
<name>A0A0B1ZDT2_9SPHN</name>
<proteinExistence type="predicted"/>
<gene>
    <name evidence="1" type="ORF">LK12_22050</name>
</gene>
<dbReference type="OrthoDB" id="8479870at2"/>
<dbReference type="Proteomes" id="UP000031057">
    <property type="component" value="Unassembled WGS sequence"/>
</dbReference>
<protein>
    <submittedName>
        <fullName evidence="1">Uncharacterized protein</fullName>
    </submittedName>
</protein>
<accession>A0A0B1ZDT2</accession>
<evidence type="ECO:0000313" key="2">
    <source>
        <dbReference type="Proteomes" id="UP000031057"/>
    </source>
</evidence>